<dbReference type="SUPFAM" id="SSF56601">
    <property type="entry name" value="beta-lactamase/transpeptidase-like"/>
    <property type="match status" value="1"/>
</dbReference>
<evidence type="ECO:0000256" key="9">
    <source>
        <dbReference type="SAM" id="Phobius"/>
    </source>
</evidence>
<evidence type="ECO:0000256" key="8">
    <source>
        <dbReference type="SAM" id="MobiDB-lite"/>
    </source>
</evidence>
<dbReference type="PANTHER" id="PTHR21581">
    <property type="entry name" value="D-ALANYL-D-ALANINE CARBOXYPEPTIDASE"/>
    <property type="match status" value="1"/>
</dbReference>
<evidence type="ECO:0000256" key="7">
    <source>
        <dbReference type="RuleBase" id="RU004016"/>
    </source>
</evidence>
<dbReference type="InterPro" id="IPR001967">
    <property type="entry name" value="Peptidase_S11_N"/>
</dbReference>
<dbReference type="Pfam" id="PF00768">
    <property type="entry name" value="Peptidase_S11"/>
    <property type="match status" value="1"/>
</dbReference>
<keyword evidence="6" id="KW-0961">Cell wall biogenesis/degradation</keyword>
<keyword evidence="13" id="KW-1185">Reference proteome</keyword>
<feature type="transmembrane region" description="Helical" evidence="9">
    <location>
        <begin position="384"/>
        <end position="404"/>
    </location>
</feature>
<proteinExistence type="inferred from homology"/>
<evidence type="ECO:0000256" key="5">
    <source>
        <dbReference type="ARBA" id="ARBA00022984"/>
    </source>
</evidence>
<evidence type="ECO:0000313" key="12">
    <source>
        <dbReference type="EMBL" id="GAA4284808.1"/>
    </source>
</evidence>
<evidence type="ECO:0000256" key="10">
    <source>
        <dbReference type="SAM" id="SignalP"/>
    </source>
</evidence>
<feature type="compositionally biased region" description="Low complexity" evidence="8">
    <location>
        <begin position="359"/>
        <end position="375"/>
    </location>
</feature>
<name>A0ABP8ELG2_9MICO</name>
<keyword evidence="2 10" id="KW-0732">Signal</keyword>
<feature type="region of interest" description="Disordered" evidence="8">
    <location>
        <begin position="348"/>
        <end position="375"/>
    </location>
</feature>
<gene>
    <name evidence="12" type="ORF">GCM10022261_23390</name>
</gene>
<evidence type="ECO:0000256" key="3">
    <source>
        <dbReference type="ARBA" id="ARBA00022801"/>
    </source>
</evidence>
<evidence type="ECO:0000313" key="13">
    <source>
        <dbReference type="Proteomes" id="UP001501586"/>
    </source>
</evidence>
<comment type="caution">
    <text evidence="12">The sequence shown here is derived from an EMBL/GenBank/DDBJ whole genome shotgun (WGS) entry which is preliminary data.</text>
</comment>
<keyword evidence="9" id="KW-0812">Transmembrane</keyword>
<dbReference type="InterPro" id="IPR012338">
    <property type="entry name" value="Beta-lactam/transpept-like"/>
</dbReference>
<dbReference type="PROSITE" id="PS51257">
    <property type="entry name" value="PROKAR_LIPOPROTEIN"/>
    <property type="match status" value="1"/>
</dbReference>
<dbReference type="EMBL" id="BAABAZ010000006">
    <property type="protein sequence ID" value="GAA4284808.1"/>
    <property type="molecule type" value="Genomic_DNA"/>
</dbReference>
<evidence type="ECO:0000256" key="2">
    <source>
        <dbReference type="ARBA" id="ARBA00022729"/>
    </source>
</evidence>
<keyword evidence="3" id="KW-0378">Hydrolase</keyword>
<accession>A0ABP8ELG2</accession>
<sequence>MTRMRSRIGGLLAWLVSCLLVLAPASAALPTPASTTLPTPASTTLPTSASAALPTPASAAVPSTVLAQQEPRPEESEAIYVSPDLGNGRPPPQPVAEAWLVGDLDTGEIFAGAATDAQLAPASVIKLLTALALVDELDDPEEKYEAVFEDMAVDGTKVGLMQQNEYTIDDLFHALLMASANDAAHALGNAVGGQEAAVKLMNDKAAELGLTGTVAANTSGLDAPGQVTTVADQMIIARAVTKNDYLMGIVRTEVYDFPGAENPDTGEKVGGYQIQNHTDVAGEVPGGLGLKNGYTTAAKGSFVAVVERSGKTYVSALLSSENSTRKAAVDLIDWAFNQESPEPISAVVLEPRPSPEPPASTAAAPADSGSSAATAQEEPMAGPLLMFGLAAVVLLVGVALWVVLRRPHARRRPAGPRR</sequence>
<reference evidence="13" key="1">
    <citation type="journal article" date="2019" name="Int. J. Syst. Evol. Microbiol.">
        <title>The Global Catalogue of Microorganisms (GCM) 10K type strain sequencing project: providing services to taxonomists for standard genome sequencing and annotation.</title>
        <authorList>
            <consortium name="The Broad Institute Genomics Platform"/>
            <consortium name="The Broad Institute Genome Sequencing Center for Infectious Disease"/>
            <person name="Wu L."/>
            <person name="Ma J."/>
        </authorList>
    </citation>
    <scope>NUCLEOTIDE SEQUENCE [LARGE SCALE GENOMIC DNA]</scope>
    <source>
        <strain evidence="13">JCM 17458</strain>
    </source>
</reference>
<organism evidence="12 13">
    <name type="scientific">Brevibacterium daeguense</name>
    <dbReference type="NCBI Taxonomy" id="909936"/>
    <lineage>
        <taxon>Bacteria</taxon>
        <taxon>Bacillati</taxon>
        <taxon>Actinomycetota</taxon>
        <taxon>Actinomycetes</taxon>
        <taxon>Micrococcales</taxon>
        <taxon>Brevibacteriaceae</taxon>
        <taxon>Brevibacterium</taxon>
    </lineage>
</organism>
<evidence type="ECO:0000256" key="1">
    <source>
        <dbReference type="ARBA" id="ARBA00007164"/>
    </source>
</evidence>
<comment type="similarity">
    <text evidence="1 7">Belongs to the peptidase S11 family.</text>
</comment>
<evidence type="ECO:0000256" key="6">
    <source>
        <dbReference type="ARBA" id="ARBA00023316"/>
    </source>
</evidence>
<dbReference type="InterPro" id="IPR018044">
    <property type="entry name" value="Peptidase_S11"/>
</dbReference>
<evidence type="ECO:0000256" key="4">
    <source>
        <dbReference type="ARBA" id="ARBA00022960"/>
    </source>
</evidence>
<dbReference type="PRINTS" id="PR00725">
    <property type="entry name" value="DADACBPTASE1"/>
</dbReference>
<protein>
    <recommendedName>
        <fullName evidence="11">Peptidase S11 D-alanyl-D-alanine carboxypeptidase A N-terminal domain-containing protein</fullName>
    </recommendedName>
</protein>
<feature type="signal peptide" evidence="10">
    <location>
        <begin position="1"/>
        <end position="27"/>
    </location>
</feature>
<dbReference type="PANTHER" id="PTHR21581:SF33">
    <property type="entry name" value="D-ALANYL-D-ALANINE CARBOXYPEPTIDASE DACB"/>
    <property type="match status" value="1"/>
</dbReference>
<feature type="chain" id="PRO_5047399113" description="Peptidase S11 D-alanyl-D-alanine carboxypeptidase A N-terminal domain-containing protein" evidence="10">
    <location>
        <begin position="28"/>
        <end position="418"/>
    </location>
</feature>
<dbReference type="Proteomes" id="UP001501586">
    <property type="component" value="Unassembled WGS sequence"/>
</dbReference>
<dbReference type="Gene3D" id="3.40.710.10">
    <property type="entry name" value="DD-peptidase/beta-lactamase superfamily"/>
    <property type="match status" value="1"/>
</dbReference>
<keyword evidence="5" id="KW-0573">Peptidoglycan synthesis</keyword>
<evidence type="ECO:0000259" key="11">
    <source>
        <dbReference type="Pfam" id="PF00768"/>
    </source>
</evidence>
<keyword evidence="9" id="KW-1133">Transmembrane helix</keyword>
<keyword evidence="9" id="KW-0472">Membrane</keyword>
<feature type="region of interest" description="Disordered" evidence="8">
    <location>
        <begin position="31"/>
        <end position="54"/>
    </location>
</feature>
<keyword evidence="4" id="KW-0133">Cell shape</keyword>
<feature type="domain" description="Peptidase S11 D-alanyl-D-alanine carboxypeptidase A N-terminal" evidence="11">
    <location>
        <begin position="92"/>
        <end position="318"/>
    </location>
</feature>